<feature type="compositionally biased region" description="Low complexity" evidence="1">
    <location>
        <begin position="130"/>
        <end position="143"/>
    </location>
</feature>
<evidence type="ECO:0000313" key="4">
    <source>
        <dbReference type="Proteomes" id="UP000230002"/>
    </source>
</evidence>
<evidence type="ECO:0000256" key="2">
    <source>
        <dbReference type="SAM" id="Phobius"/>
    </source>
</evidence>
<organism evidence="3 4">
    <name type="scientific">Ganoderma sinense ZZ0214-1</name>
    <dbReference type="NCBI Taxonomy" id="1077348"/>
    <lineage>
        <taxon>Eukaryota</taxon>
        <taxon>Fungi</taxon>
        <taxon>Dikarya</taxon>
        <taxon>Basidiomycota</taxon>
        <taxon>Agaricomycotina</taxon>
        <taxon>Agaricomycetes</taxon>
        <taxon>Polyporales</taxon>
        <taxon>Polyporaceae</taxon>
        <taxon>Ganoderma</taxon>
    </lineage>
</organism>
<dbReference type="Proteomes" id="UP000230002">
    <property type="component" value="Unassembled WGS sequence"/>
</dbReference>
<accession>A0A2G8RWX5</accession>
<protein>
    <submittedName>
        <fullName evidence="3">Uncharacterized protein</fullName>
    </submittedName>
</protein>
<keyword evidence="2" id="KW-0472">Membrane</keyword>
<name>A0A2G8RWX5_9APHY</name>
<evidence type="ECO:0000313" key="3">
    <source>
        <dbReference type="EMBL" id="PIL25818.1"/>
    </source>
</evidence>
<sequence length="149" mass="15735">MLLNTVLFTMAPTTLVLIGFPWVLSIVGVAGSRLILNLRAKHATNISGPSSLADLTFTIPSHMYSAVDFEDPDSIATTTIATTGHMDADDEDSDSDGEDAALNPSRSNTTSSHSHNYASIRPCDLSDVESAPSSSNPGSPFSPRTRLPS</sequence>
<keyword evidence="2" id="KW-1133">Transmembrane helix</keyword>
<reference evidence="3 4" key="1">
    <citation type="journal article" date="2015" name="Sci. Rep.">
        <title>Chromosome-level genome map provides insights into diverse defense mechanisms in the medicinal fungus Ganoderma sinense.</title>
        <authorList>
            <person name="Zhu Y."/>
            <person name="Xu J."/>
            <person name="Sun C."/>
            <person name="Zhou S."/>
            <person name="Xu H."/>
            <person name="Nelson D.R."/>
            <person name="Qian J."/>
            <person name="Song J."/>
            <person name="Luo H."/>
            <person name="Xiang L."/>
            <person name="Li Y."/>
            <person name="Xu Z."/>
            <person name="Ji A."/>
            <person name="Wang L."/>
            <person name="Lu S."/>
            <person name="Hayward A."/>
            <person name="Sun W."/>
            <person name="Li X."/>
            <person name="Schwartz D.C."/>
            <person name="Wang Y."/>
            <person name="Chen S."/>
        </authorList>
    </citation>
    <scope>NUCLEOTIDE SEQUENCE [LARGE SCALE GENOMIC DNA]</scope>
    <source>
        <strain evidence="3 4">ZZ0214-1</strain>
    </source>
</reference>
<dbReference type="EMBL" id="AYKW01000045">
    <property type="protein sequence ID" value="PIL25818.1"/>
    <property type="molecule type" value="Genomic_DNA"/>
</dbReference>
<feature type="transmembrane region" description="Helical" evidence="2">
    <location>
        <begin position="6"/>
        <end position="31"/>
    </location>
</feature>
<gene>
    <name evidence="3" type="ORF">GSI_11571</name>
</gene>
<comment type="caution">
    <text evidence="3">The sequence shown here is derived from an EMBL/GenBank/DDBJ whole genome shotgun (WGS) entry which is preliminary data.</text>
</comment>
<feature type="region of interest" description="Disordered" evidence="1">
    <location>
        <begin position="78"/>
        <end position="149"/>
    </location>
</feature>
<dbReference type="AlphaFoldDB" id="A0A2G8RWX5"/>
<evidence type="ECO:0000256" key="1">
    <source>
        <dbReference type="SAM" id="MobiDB-lite"/>
    </source>
</evidence>
<proteinExistence type="predicted"/>
<keyword evidence="2" id="KW-0812">Transmembrane</keyword>
<keyword evidence="4" id="KW-1185">Reference proteome</keyword>
<dbReference type="OrthoDB" id="2637653at2759"/>
<feature type="compositionally biased region" description="Acidic residues" evidence="1">
    <location>
        <begin position="88"/>
        <end position="99"/>
    </location>
</feature>
<feature type="compositionally biased region" description="Low complexity" evidence="1">
    <location>
        <begin position="107"/>
        <end position="116"/>
    </location>
</feature>